<proteinExistence type="predicted"/>
<gene>
    <name evidence="1" type="ORF">NIOZUU159_00070</name>
</gene>
<organism evidence="1">
    <name type="scientific">Virus NIOZ-UU159</name>
    <dbReference type="NCBI Taxonomy" id="2763270"/>
    <lineage>
        <taxon>Viruses</taxon>
    </lineage>
</organism>
<reference evidence="1" key="1">
    <citation type="submission" date="2020-08" db="EMBL/GenBank/DDBJ databases">
        <title>Bridging the membrane lipid divide: bacteria of the FCB group superphylum have the potential to synthesize archaeal ether lipids.</title>
        <authorList>
            <person name="Villanueva L."/>
            <person name="von Meijenfeldt F.A.B."/>
            <person name="Westbye A.B."/>
            <person name="Yadav S."/>
            <person name="Hopmans E.C."/>
            <person name="Dutilh B.E."/>
            <person name="Sinninghe Damste J.S."/>
        </authorList>
    </citation>
    <scope>NUCLEOTIDE SEQUENCE</scope>
    <source>
        <strain evidence="1">NIOZ-UU159</strain>
    </source>
</reference>
<sequence>MNKIIDDCITNNSDYDIANAIYKILKSDFRYIENNVWEYFENDIWYTDKKCEKLKNAIRNNVCKLFIERSIHWANKTNSVNSKTEMMSSKLLFIGTKLKEDKYISNIIKESKQFFISNEY</sequence>
<protein>
    <submittedName>
        <fullName evidence="1">Uncharacterized protein</fullName>
    </submittedName>
</protein>
<dbReference type="EMBL" id="MW030582">
    <property type="protein sequence ID" value="QPI16580.1"/>
    <property type="molecule type" value="Genomic_DNA"/>
</dbReference>
<accession>A0A7S9SUM8</accession>
<evidence type="ECO:0000313" key="1">
    <source>
        <dbReference type="EMBL" id="QPI16580.1"/>
    </source>
</evidence>
<name>A0A7S9SUM8_9VIRU</name>